<reference evidence="3" key="1">
    <citation type="journal article" date="2017" name="Nat. Ecol. Evol.">
        <title>Genome expansion and lineage-specific genetic innovations in the forest pathogenic fungi Armillaria.</title>
        <authorList>
            <person name="Sipos G."/>
            <person name="Prasanna A.N."/>
            <person name="Walter M.C."/>
            <person name="O'Connor E."/>
            <person name="Balint B."/>
            <person name="Krizsan K."/>
            <person name="Kiss B."/>
            <person name="Hess J."/>
            <person name="Varga T."/>
            <person name="Slot J."/>
            <person name="Riley R."/>
            <person name="Boka B."/>
            <person name="Rigling D."/>
            <person name="Barry K."/>
            <person name="Lee J."/>
            <person name="Mihaltcheva S."/>
            <person name="LaButti K."/>
            <person name="Lipzen A."/>
            <person name="Waldron R."/>
            <person name="Moloney N.M."/>
            <person name="Sperisen C."/>
            <person name="Kredics L."/>
            <person name="Vagvoelgyi C."/>
            <person name="Patrignani A."/>
            <person name="Fitzpatrick D."/>
            <person name="Nagy I."/>
            <person name="Doyle S."/>
            <person name="Anderson J.B."/>
            <person name="Grigoriev I.V."/>
            <person name="Gueldener U."/>
            <person name="Muensterkoetter M."/>
            <person name="Nagy L.G."/>
        </authorList>
    </citation>
    <scope>NUCLEOTIDE SEQUENCE [LARGE SCALE GENOMIC DNA]</scope>
    <source>
        <strain evidence="3">Ar21-2</strain>
    </source>
</reference>
<accession>A0A2H3DHX0</accession>
<protein>
    <recommendedName>
        <fullName evidence="1">F-box domain-containing protein</fullName>
    </recommendedName>
</protein>
<evidence type="ECO:0000259" key="1">
    <source>
        <dbReference type="Pfam" id="PF12937"/>
    </source>
</evidence>
<dbReference type="STRING" id="47427.A0A2H3DHX0"/>
<dbReference type="InterPro" id="IPR001810">
    <property type="entry name" value="F-box_dom"/>
</dbReference>
<evidence type="ECO:0000313" key="3">
    <source>
        <dbReference type="Proteomes" id="UP000217790"/>
    </source>
</evidence>
<feature type="domain" description="F-box" evidence="1">
    <location>
        <begin position="95"/>
        <end position="140"/>
    </location>
</feature>
<name>A0A2H3DHX0_ARMGA</name>
<proteinExistence type="predicted"/>
<dbReference type="SUPFAM" id="SSF81383">
    <property type="entry name" value="F-box domain"/>
    <property type="match status" value="1"/>
</dbReference>
<sequence length="140" mass="16030">MKNPILICSNCGGGFDVDASYTKSLDQNLELLRSGNALLSAEAALFPEFIMQAEFDLFRYDREIQCHLDTVERLRRDRAEIEEYIKQKKSLLAPIRRLPPELLCAIFKEATRAEDPISSLRVALVCSSWRRLALSTHSLW</sequence>
<dbReference type="Gene3D" id="1.20.1280.50">
    <property type="match status" value="1"/>
</dbReference>
<gene>
    <name evidence="2" type="ORF">ARMGADRAFT_929031</name>
</gene>
<feature type="non-terminal residue" evidence="2">
    <location>
        <position position="140"/>
    </location>
</feature>
<dbReference type="AlphaFoldDB" id="A0A2H3DHX0"/>
<keyword evidence="3" id="KW-1185">Reference proteome</keyword>
<dbReference type="EMBL" id="KZ293656">
    <property type="protein sequence ID" value="PBK93434.1"/>
    <property type="molecule type" value="Genomic_DNA"/>
</dbReference>
<dbReference type="OrthoDB" id="3266451at2759"/>
<dbReference type="InterPro" id="IPR036047">
    <property type="entry name" value="F-box-like_dom_sf"/>
</dbReference>
<dbReference type="Proteomes" id="UP000217790">
    <property type="component" value="Unassembled WGS sequence"/>
</dbReference>
<organism evidence="2 3">
    <name type="scientific">Armillaria gallica</name>
    <name type="common">Bulbous honey fungus</name>
    <name type="synonym">Armillaria bulbosa</name>
    <dbReference type="NCBI Taxonomy" id="47427"/>
    <lineage>
        <taxon>Eukaryota</taxon>
        <taxon>Fungi</taxon>
        <taxon>Dikarya</taxon>
        <taxon>Basidiomycota</taxon>
        <taxon>Agaricomycotina</taxon>
        <taxon>Agaricomycetes</taxon>
        <taxon>Agaricomycetidae</taxon>
        <taxon>Agaricales</taxon>
        <taxon>Marasmiineae</taxon>
        <taxon>Physalacriaceae</taxon>
        <taxon>Armillaria</taxon>
    </lineage>
</organism>
<evidence type="ECO:0000313" key="2">
    <source>
        <dbReference type="EMBL" id="PBK93434.1"/>
    </source>
</evidence>
<dbReference type="Pfam" id="PF12937">
    <property type="entry name" value="F-box-like"/>
    <property type="match status" value="1"/>
</dbReference>
<dbReference type="InParanoid" id="A0A2H3DHX0"/>